<proteinExistence type="predicted"/>
<evidence type="ECO:0000259" key="2">
    <source>
        <dbReference type="Pfam" id="PF07929"/>
    </source>
</evidence>
<dbReference type="InterPro" id="IPR003346">
    <property type="entry name" value="Transposase_20"/>
</dbReference>
<geneLocation type="plasmid" evidence="3">
    <name>pCAUL02</name>
</geneLocation>
<name>B0T9Z8_CAUSK</name>
<keyword evidence="3" id="KW-0614">Plasmid</keyword>
<accession>B0T9Z8</accession>
<dbReference type="AlphaFoldDB" id="B0T9Z8"/>
<dbReference type="KEGG" id="cak:Caul_5433"/>
<organism evidence="3">
    <name type="scientific">Caulobacter sp. (strain K31)</name>
    <dbReference type="NCBI Taxonomy" id="366602"/>
    <lineage>
        <taxon>Bacteria</taxon>
        <taxon>Pseudomonadati</taxon>
        <taxon>Pseudomonadota</taxon>
        <taxon>Alphaproteobacteria</taxon>
        <taxon>Caulobacterales</taxon>
        <taxon>Caulobacteraceae</taxon>
        <taxon>Caulobacter</taxon>
    </lineage>
</organism>
<dbReference type="SUPFAM" id="SSF159941">
    <property type="entry name" value="MM3350-like"/>
    <property type="match status" value="1"/>
</dbReference>
<dbReference type="Pfam" id="PF07929">
    <property type="entry name" value="PRiA4_ORF3"/>
    <property type="match status" value="1"/>
</dbReference>
<dbReference type="Pfam" id="PF02371">
    <property type="entry name" value="Transposase_20"/>
    <property type="match status" value="1"/>
</dbReference>
<sequence>MIWRQVEAPTSITLKVLHDIIQQTIGWFDYHLWEFTIGKRRYGLPMDEDWGTTPRKEAAKVRLRDVLEPKTTVIDYVNDFGDNWEHRITVTDVRVGDPQTAYPRYIGGEGSGPPEDCGGVPGFYEMLEARGDPDHPNHAQAAEWLDDYDPDVIDEEPIKYALSAPDHTLFRSGRQFAAWLGLTPRANSSGGKERLGGISKMGDGYLRRLLVVGATAVIRMARQESYVPAPA</sequence>
<evidence type="ECO:0000259" key="1">
    <source>
        <dbReference type="Pfam" id="PF02371"/>
    </source>
</evidence>
<protein>
    <submittedName>
        <fullName evidence="3">Plasmid pRiA4b ORF-3 family protein</fullName>
    </submittedName>
</protein>
<dbReference type="InterPro" id="IPR024047">
    <property type="entry name" value="MM3350-like_sf"/>
</dbReference>
<dbReference type="PANTHER" id="PTHR41878">
    <property type="entry name" value="LEXA REPRESSOR-RELATED"/>
    <property type="match status" value="1"/>
</dbReference>
<dbReference type="GO" id="GO:0003677">
    <property type="term" value="F:DNA binding"/>
    <property type="evidence" value="ECO:0007669"/>
    <property type="project" value="InterPro"/>
</dbReference>
<dbReference type="PANTHER" id="PTHR41878:SF1">
    <property type="entry name" value="TNPR PROTEIN"/>
    <property type="match status" value="1"/>
</dbReference>
<dbReference type="eggNOG" id="COG3547">
    <property type="taxonomic scope" value="Bacteria"/>
</dbReference>
<feature type="domain" description="Transposase IS116/IS110/IS902 C-terminal" evidence="1">
    <location>
        <begin position="165"/>
        <end position="222"/>
    </location>
</feature>
<dbReference type="HOGENOM" id="CLU_1198030_0_0_5"/>
<gene>
    <name evidence="3" type="ordered locus">Caul_5433</name>
</gene>
<reference evidence="3" key="1">
    <citation type="submission" date="2008-01" db="EMBL/GenBank/DDBJ databases">
        <title>Complete sequence of plasmid2 pCAUL02 of Caulobacter sp. K31.</title>
        <authorList>
            <consortium name="US DOE Joint Genome Institute"/>
            <person name="Copeland A."/>
            <person name="Lucas S."/>
            <person name="Lapidus A."/>
            <person name="Barry K."/>
            <person name="Glavina del Rio T."/>
            <person name="Dalin E."/>
            <person name="Tice H."/>
            <person name="Pitluck S."/>
            <person name="Bruce D."/>
            <person name="Goodwin L."/>
            <person name="Thompson L.S."/>
            <person name="Brettin T."/>
            <person name="Detter J.C."/>
            <person name="Han C."/>
            <person name="Schmutz J."/>
            <person name="Larimer F."/>
            <person name="Land M."/>
            <person name="Hauser L."/>
            <person name="Kyrpides N."/>
            <person name="Kim E."/>
            <person name="Stephens C."/>
            <person name="Richardson P."/>
        </authorList>
    </citation>
    <scope>NUCLEOTIDE SEQUENCE [LARGE SCALE GENOMIC DNA]</scope>
    <source>
        <plasmid evidence="3">K31</plasmid>
        <plasmid evidence="3">pCAUL02</plasmid>
    </source>
</reference>
<dbReference type="GO" id="GO:0006313">
    <property type="term" value="P:DNA transposition"/>
    <property type="evidence" value="ECO:0007669"/>
    <property type="project" value="InterPro"/>
</dbReference>
<feature type="domain" description="Plasmid pRiA4b Orf3-like" evidence="2">
    <location>
        <begin position="2"/>
        <end position="155"/>
    </location>
</feature>
<evidence type="ECO:0000313" key="3">
    <source>
        <dbReference type="EMBL" id="ABZ74547.1"/>
    </source>
</evidence>
<dbReference type="EMBL" id="CP000929">
    <property type="protein sequence ID" value="ABZ74547.1"/>
    <property type="molecule type" value="Genomic_DNA"/>
</dbReference>
<dbReference type="GO" id="GO:0004803">
    <property type="term" value="F:transposase activity"/>
    <property type="evidence" value="ECO:0007669"/>
    <property type="project" value="InterPro"/>
</dbReference>
<dbReference type="Gene3D" id="3.10.290.30">
    <property type="entry name" value="MM3350-like"/>
    <property type="match status" value="1"/>
</dbReference>
<dbReference type="InterPro" id="IPR012912">
    <property type="entry name" value="Plasmid_pRiA4b_Orf3-like"/>
</dbReference>
<dbReference type="eggNOG" id="COG3012">
    <property type="taxonomic scope" value="Bacteria"/>
</dbReference>